<dbReference type="AlphaFoldDB" id="A0A814DY96"/>
<dbReference type="InterPro" id="IPR036060">
    <property type="entry name" value="Znf_C2H2C_sf"/>
</dbReference>
<comment type="caution">
    <text evidence="9">The sequence shown here is derived from an EMBL/GenBank/DDBJ whole genome shotgun (WGS) entry which is preliminary data.</text>
</comment>
<keyword evidence="8" id="KW-0175">Coiled coil</keyword>
<accession>A0A814DY96</accession>
<organism evidence="9 10">
    <name type="scientific">Brachionus calyciflorus</name>
    <dbReference type="NCBI Taxonomy" id="104777"/>
    <lineage>
        <taxon>Eukaryota</taxon>
        <taxon>Metazoa</taxon>
        <taxon>Spiralia</taxon>
        <taxon>Gnathifera</taxon>
        <taxon>Rotifera</taxon>
        <taxon>Eurotatoria</taxon>
        <taxon>Monogononta</taxon>
        <taxon>Pseudotrocha</taxon>
        <taxon>Ploima</taxon>
        <taxon>Brachionidae</taxon>
        <taxon>Brachionus</taxon>
    </lineage>
</organism>
<dbReference type="GO" id="GO:0006355">
    <property type="term" value="P:regulation of DNA-templated transcription"/>
    <property type="evidence" value="ECO:0007669"/>
    <property type="project" value="InterPro"/>
</dbReference>
<evidence type="ECO:0000313" key="10">
    <source>
        <dbReference type="Proteomes" id="UP000663879"/>
    </source>
</evidence>
<evidence type="ECO:0000256" key="6">
    <source>
        <dbReference type="ARBA" id="ARBA00023163"/>
    </source>
</evidence>
<evidence type="ECO:0000256" key="3">
    <source>
        <dbReference type="ARBA" id="ARBA00022771"/>
    </source>
</evidence>
<dbReference type="PROSITE" id="PS51802">
    <property type="entry name" value="ZF_CCHHC"/>
    <property type="match status" value="2"/>
</dbReference>
<keyword evidence="3" id="KW-0863">Zinc-finger</keyword>
<gene>
    <name evidence="9" type="ORF">OXX778_LOCUS14502</name>
</gene>
<feature type="coiled-coil region" evidence="8">
    <location>
        <begin position="276"/>
        <end position="317"/>
    </location>
</feature>
<feature type="coiled-coil region" evidence="8">
    <location>
        <begin position="393"/>
        <end position="646"/>
    </location>
</feature>
<evidence type="ECO:0000256" key="8">
    <source>
        <dbReference type="SAM" id="Coils"/>
    </source>
</evidence>
<dbReference type="GO" id="GO:0008270">
    <property type="term" value="F:zinc ion binding"/>
    <property type="evidence" value="ECO:0007669"/>
    <property type="project" value="UniProtKB-KW"/>
</dbReference>
<keyword evidence="5" id="KW-0805">Transcription regulation</keyword>
<evidence type="ECO:0000256" key="5">
    <source>
        <dbReference type="ARBA" id="ARBA00023015"/>
    </source>
</evidence>
<dbReference type="EMBL" id="CAJNOC010002997">
    <property type="protein sequence ID" value="CAF0962063.1"/>
    <property type="molecule type" value="Genomic_DNA"/>
</dbReference>
<keyword evidence="6" id="KW-0804">Transcription</keyword>
<protein>
    <submittedName>
        <fullName evidence="9">Uncharacterized protein</fullName>
    </submittedName>
</protein>
<sequence length="1144" mass="134947">MKRSAISPPLTPNSPSALTLRKFLLLDSKKKNEMSVPGTFKKLEKKESEKKNLCETEGCNGLGNILSNRKFHRCKRYCPNRERSEDKFVTKEISNEEIQVSEITNSLDNDKRVLQVPDIKTQEPKQQTPIKVNETKSDEMHKFVETVRNDEKYNDEITNSLDKDNSSLIRCSPSCEIDKKNLEYQNSKLTNELIDFEQIMEKIKIFIEECSILRTEANIAFKKIETRSKFGHFEQEIDSFMSILNQNKILSDGVCFEYIAGVKEFFEDLDKSYDEASLKLNNIHSLEKENQKLKTNLDDLSRKNIEIERNYDDLNSDFSLNMRQIKTLTETNEILSCDSKNYLNQIASLCNSNKSLEETIIQNQKTISQLQIIIENNCDKNILLKSMESNSDVENLSKELNSKVIQIAELVNKCEKLELELESQKLEIEKMQNLLRKHEGESNFLELELKKFNQNLIEENRELNSKLKEIGDNFEKCSNEINDKRRENQSLKKDLDNQVNEQVIKEELINKLKKELELIKEKSLIVDGSGKSIMSEECKKYIYFELNEEKEEALKKLKRTGEELVEKENELKKTLDNFKRTQLELSTIQNLNINLAQELEQYKNQLINSKKNENKWIDFVELVEENKRLNEKINLLENKLAFSESELSIRSNELYAVNKKLEILNIEFSISQTSLGNLKTELVRITEENIDYFNKNLKMDMLKTQILEEKSILNEKLLNLNSIIENNKKENEYTEKENQSIIEELFQEVETLQTSTLKVEATKLNEINLKRRGRQCPVPGCDSKGNKISGRLTHFSISNCPNSSKFMKDNSNNNEKKDEILKGKMKELEEINFKLEQDLLTERNKKFFFQDFEKQSNQKEITEQNFECIVDNFEAQKKNEIENLRFFFENEYEQLKSKNMVLLDEKLILEMEFKKMKILSEKTIFDLQKECSEKNFQINNLEEKFRLLNGNRFFQNEEKNSFNHKQDVELNESIEGSYDYFFPKEQNSDYYSNEFDIFNRKKDRNETLNNFSSQKFESKNKSSPLLFWDKRERQFDFKNDKLLSDDFINTKFESKPFFEDRLLDTKSPSTKLNLRIENFKRFLSKCPTNFMNAYPHIGYFKKEGQFYGEKVYLGPKNGVFYLNSNGNKSWLSPEQKLYEVDYII</sequence>
<name>A0A814DY96_9BILA</name>
<evidence type="ECO:0000256" key="1">
    <source>
        <dbReference type="ARBA" id="ARBA00004123"/>
    </source>
</evidence>
<keyword evidence="7" id="KW-0539">Nucleus</keyword>
<dbReference type="SUPFAM" id="SSF103637">
    <property type="entry name" value="CCHHC domain"/>
    <property type="match status" value="2"/>
</dbReference>
<keyword evidence="2" id="KW-0479">Metal-binding</keyword>
<evidence type="ECO:0000313" key="9">
    <source>
        <dbReference type="EMBL" id="CAF0962063.1"/>
    </source>
</evidence>
<keyword evidence="4" id="KW-0862">Zinc</keyword>
<proteinExistence type="predicted"/>
<dbReference type="Proteomes" id="UP000663879">
    <property type="component" value="Unassembled WGS sequence"/>
</dbReference>
<reference evidence="9" key="1">
    <citation type="submission" date="2021-02" db="EMBL/GenBank/DDBJ databases">
        <authorList>
            <person name="Nowell W R."/>
        </authorList>
    </citation>
    <scope>NUCLEOTIDE SEQUENCE</scope>
    <source>
        <strain evidence="9">Ploen Becks lab</strain>
    </source>
</reference>
<dbReference type="InterPro" id="IPR002515">
    <property type="entry name" value="Znf_C2H2C"/>
</dbReference>
<evidence type="ECO:0000256" key="2">
    <source>
        <dbReference type="ARBA" id="ARBA00022723"/>
    </source>
</evidence>
<keyword evidence="10" id="KW-1185">Reference proteome</keyword>
<evidence type="ECO:0000256" key="7">
    <source>
        <dbReference type="ARBA" id="ARBA00023242"/>
    </source>
</evidence>
<evidence type="ECO:0000256" key="4">
    <source>
        <dbReference type="ARBA" id="ARBA00022833"/>
    </source>
</evidence>
<dbReference type="Gene3D" id="4.10.320.30">
    <property type="match status" value="1"/>
</dbReference>
<comment type="subcellular location">
    <subcellularLocation>
        <location evidence="1">Nucleus</location>
    </subcellularLocation>
</comment>
<dbReference type="GO" id="GO:0005634">
    <property type="term" value="C:nucleus"/>
    <property type="evidence" value="ECO:0007669"/>
    <property type="project" value="UniProtKB-SubCell"/>
</dbReference>